<evidence type="ECO:0000256" key="1">
    <source>
        <dbReference type="SAM" id="Phobius"/>
    </source>
</evidence>
<dbReference type="AlphaFoldDB" id="A0AAT9FS11"/>
<protein>
    <recommendedName>
        <fullName evidence="2">Sodium symporter small subunit domain-containing protein</fullName>
    </recommendedName>
</protein>
<accession>A0AAT9FS11</accession>
<dbReference type="EMBL" id="AP026866">
    <property type="protein sequence ID" value="BDS08778.1"/>
    <property type="molecule type" value="Genomic_DNA"/>
</dbReference>
<sequence>MSENTPPDPSSAQTAAQGSLYWKKNITILSCILLVWFTVSFGCGILFRDWLDAHFPMVGNAPFGFWMAQQGSIICFVLLLIIYSFLMNRLDKTSGYVTSEQN</sequence>
<keyword evidence="1" id="KW-0812">Transmembrane</keyword>
<keyword evidence="1" id="KW-1133">Transmembrane helix</keyword>
<reference evidence="3" key="1">
    <citation type="submission" date="2024-07" db="EMBL/GenBank/DDBJ databases">
        <title>Complete genome sequence of Verrucomicrobiaceae bacterium NT6N.</title>
        <authorList>
            <person name="Huang C."/>
            <person name="Takami H."/>
            <person name="Hamasaki K."/>
        </authorList>
    </citation>
    <scope>NUCLEOTIDE SEQUENCE</scope>
    <source>
        <strain evidence="3">NT6N</strain>
    </source>
</reference>
<dbReference type="Pfam" id="PF13937">
    <property type="entry name" value="DUF4212"/>
    <property type="match status" value="1"/>
</dbReference>
<dbReference type="KEGG" id="osu:NT6N_38180"/>
<dbReference type="NCBIfam" id="TIGR03647">
    <property type="entry name" value="Na_symport_sm"/>
    <property type="match status" value="1"/>
</dbReference>
<name>A0AAT9FS11_9BACT</name>
<evidence type="ECO:0000313" key="3">
    <source>
        <dbReference type="EMBL" id="BDS08778.1"/>
    </source>
</evidence>
<evidence type="ECO:0000259" key="2">
    <source>
        <dbReference type="Pfam" id="PF13937"/>
    </source>
</evidence>
<keyword evidence="1" id="KW-0472">Membrane</keyword>
<feature type="transmembrane region" description="Helical" evidence="1">
    <location>
        <begin position="26"/>
        <end position="47"/>
    </location>
</feature>
<dbReference type="InterPro" id="IPR019886">
    <property type="entry name" value="Na_symporter_ssu"/>
</dbReference>
<feature type="transmembrane region" description="Helical" evidence="1">
    <location>
        <begin position="67"/>
        <end position="86"/>
    </location>
</feature>
<gene>
    <name evidence="3" type="ORF">NT6N_38180</name>
</gene>
<organism evidence="3">
    <name type="scientific">Oceaniferula spumae</name>
    <dbReference type="NCBI Taxonomy" id="2979115"/>
    <lineage>
        <taxon>Bacteria</taxon>
        <taxon>Pseudomonadati</taxon>
        <taxon>Verrucomicrobiota</taxon>
        <taxon>Verrucomicrobiia</taxon>
        <taxon>Verrucomicrobiales</taxon>
        <taxon>Verrucomicrobiaceae</taxon>
        <taxon>Oceaniferula</taxon>
    </lineage>
</organism>
<feature type="domain" description="Sodium symporter small subunit" evidence="2">
    <location>
        <begin position="21"/>
        <end position="93"/>
    </location>
</feature>
<proteinExistence type="predicted"/>